<dbReference type="EMBL" id="HG792016">
    <property type="protein sequence ID" value="CDM32096.1"/>
    <property type="molecule type" value="Genomic_DNA"/>
</dbReference>
<evidence type="ECO:0000313" key="1">
    <source>
        <dbReference type="EMBL" id="CDM32096.1"/>
    </source>
</evidence>
<reference evidence="1" key="1">
    <citation type="journal article" date="2014" name="Nat. Commun.">
        <title>Multiple recent horizontal transfers of a large genomic region in cheese making fungi.</title>
        <authorList>
            <person name="Cheeseman K."/>
            <person name="Ropars J."/>
            <person name="Renault P."/>
            <person name="Dupont J."/>
            <person name="Gouzy J."/>
            <person name="Branca A."/>
            <person name="Abraham A.L."/>
            <person name="Ceppi M."/>
            <person name="Conseiller E."/>
            <person name="Debuchy R."/>
            <person name="Malagnac F."/>
            <person name="Goarin A."/>
            <person name="Silar P."/>
            <person name="Lacoste S."/>
            <person name="Sallet E."/>
            <person name="Bensimon A."/>
            <person name="Giraud T."/>
            <person name="Brygoo Y."/>
        </authorList>
    </citation>
    <scope>NUCLEOTIDE SEQUENCE [LARGE SCALE GENOMIC DNA]</scope>
    <source>
        <strain evidence="1">FM164</strain>
    </source>
</reference>
<keyword evidence="2" id="KW-1185">Reference proteome</keyword>
<name>W6Q7W1_PENRF</name>
<sequence length="49" mass="5546">MLVAVSSTWTESFGHSHSQRLIMDLFNSNHKLIAYDVMLYATPLGYVSN</sequence>
<accession>W6Q7W1</accession>
<organism evidence="1 2">
    <name type="scientific">Penicillium roqueforti (strain FM164)</name>
    <dbReference type="NCBI Taxonomy" id="1365484"/>
    <lineage>
        <taxon>Eukaryota</taxon>
        <taxon>Fungi</taxon>
        <taxon>Dikarya</taxon>
        <taxon>Ascomycota</taxon>
        <taxon>Pezizomycotina</taxon>
        <taxon>Eurotiomycetes</taxon>
        <taxon>Eurotiomycetidae</taxon>
        <taxon>Eurotiales</taxon>
        <taxon>Aspergillaceae</taxon>
        <taxon>Penicillium</taxon>
    </lineage>
</organism>
<protein>
    <submittedName>
        <fullName evidence="1">Genomic scaffold, ProqFM164S02</fullName>
    </submittedName>
</protein>
<dbReference type="Proteomes" id="UP000030686">
    <property type="component" value="Unassembled WGS sequence"/>
</dbReference>
<proteinExistence type="predicted"/>
<gene>
    <name evidence="1" type="ORF">PROQFM164_S02g002247</name>
</gene>
<evidence type="ECO:0000313" key="2">
    <source>
        <dbReference type="Proteomes" id="UP000030686"/>
    </source>
</evidence>
<dbReference type="AlphaFoldDB" id="W6Q7W1"/>